<evidence type="ECO:0000313" key="2">
    <source>
        <dbReference type="WBParaSite" id="nRc.2.0.1.t02873-RA"/>
    </source>
</evidence>
<protein>
    <submittedName>
        <fullName evidence="2">Uncharacterized protein</fullName>
    </submittedName>
</protein>
<dbReference type="Proteomes" id="UP000887565">
    <property type="component" value="Unplaced"/>
</dbReference>
<dbReference type="AlphaFoldDB" id="A0A915HLM3"/>
<organism evidence="1 2">
    <name type="scientific">Romanomermis culicivorax</name>
    <name type="common">Nematode worm</name>
    <dbReference type="NCBI Taxonomy" id="13658"/>
    <lineage>
        <taxon>Eukaryota</taxon>
        <taxon>Metazoa</taxon>
        <taxon>Ecdysozoa</taxon>
        <taxon>Nematoda</taxon>
        <taxon>Enoplea</taxon>
        <taxon>Dorylaimia</taxon>
        <taxon>Mermithida</taxon>
        <taxon>Mermithoidea</taxon>
        <taxon>Mermithidae</taxon>
        <taxon>Romanomermis</taxon>
    </lineage>
</organism>
<accession>A0A915HLM3</accession>
<dbReference type="WBParaSite" id="nRc.2.0.1.t02873-RA">
    <property type="protein sequence ID" value="nRc.2.0.1.t02873-RA"/>
    <property type="gene ID" value="nRc.2.0.1.g02873"/>
</dbReference>
<name>A0A915HLM3_ROMCU</name>
<sequence length="100" mass="11480">MYPWCEATRKLAFLTIFCSKIDIFHYFSDQKYASPYGYHMASHRIEEPWGSPNGGVVVGRVSFVEIGGKFDPQTFVPRWVPIGRILYFANVTADPNRENS</sequence>
<proteinExistence type="predicted"/>
<reference evidence="2" key="1">
    <citation type="submission" date="2022-11" db="UniProtKB">
        <authorList>
            <consortium name="WormBaseParasite"/>
        </authorList>
    </citation>
    <scope>IDENTIFICATION</scope>
</reference>
<keyword evidence="1" id="KW-1185">Reference proteome</keyword>
<evidence type="ECO:0000313" key="1">
    <source>
        <dbReference type="Proteomes" id="UP000887565"/>
    </source>
</evidence>